<evidence type="ECO:0000313" key="2">
    <source>
        <dbReference type="Proteomes" id="UP001457282"/>
    </source>
</evidence>
<keyword evidence="2" id="KW-1185">Reference proteome</keyword>
<evidence type="ECO:0000313" key="1">
    <source>
        <dbReference type="EMBL" id="KAK9935348.1"/>
    </source>
</evidence>
<sequence>MALVSPKRSRHGFGLQLRHSSSKATTGCVIALAGACLLQRSHFPRSLWWHHLHLACGLRSGFFISSMNSAIRSEADIMEGEALVPYSGSKIV</sequence>
<accession>A0AAW1XEJ5</accession>
<dbReference type="AlphaFoldDB" id="A0AAW1XEJ5"/>
<comment type="caution">
    <text evidence="1">The sequence shown here is derived from an EMBL/GenBank/DDBJ whole genome shotgun (WGS) entry which is preliminary data.</text>
</comment>
<gene>
    <name evidence="1" type="ORF">M0R45_022452</name>
</gene>
<organism evidence="1 2">
    <name type="scientific">Rubus argutus</name>
    <name type="common">Southern blackberry</name>
    <dbReference type="NCBI Taxonomy" id="59490"/>
    <lineage>
        <taxon>Eukaryota</taxon>
        <taxon>Viridiplantae</taxon>
        <taxon>Streptophyta</taxon>
        <taxon>Embryophyta</taxon>
        <taxon>Tracheophyta</taxon>
        <taxon>Spermatophyta</taxon>
        <taxon>Magnoliopsida</taxon>
        <taxon>eudicotyledons</taxon>
        <taxon>Gunneridae</taxon>
        <taxon>Pentapetalae</taxon>
        <taxon>rosids</taxon>
        <taxon>fabids</taxon>
        <taxon>Rosales</taxon>
        <taxon>Rosaceae</taxon>
        <taxon>Rosoideae</taxon>
        <taxon>Rosoideae incertae sedis</taxon>
        <taxon>Rubus</taxon>
    </lineage>
</organism>
<name>A0AAW1XEJ5_RUBAR</name>
<protein>
    <submittedName>
        <fullName evidence="1">Uncharacterized protein</fullName>
    </submittedName>
</protein>
<proteinExistence type="predicted"/>
<dbReference type="EMBL" id="JBEDUW010000004">
    <property type="protein sequence ID" value="KAK9935348.1"/>
    <property type="molecule type" value="Genomic_DNA"/>
</dbReference>
<dbReference type="Proteomes" id="UP001457282">
    <property type="component" value="Unassembled WGS sequence"/>
</dbReference>
<reference evidence="1 2" key="1">
    <citation type="journal article" date="2023" name="G3 (Bethesda)">
        <title>A chromosome-length genome assembly and annotation of blackberry (Rubus argutus, cv. 'Hillquist').</title>
        <authorList>
            <person name="Bruna T."/>
            <person name="Aryal R."/>
            <person name="Dudchenko O."/>
            <person name="Sargent D.J."/>
            <person name="Mead D."/>
            <person name="Buti M."/>
            <person name="Cavallini A."/>
            <person name="Hytonen T."/>
            <person name="Andres J."/>
            <person name="Pham M."/>
            <person name="Weisz D."/>
            <person name="Mascagni F."/>
            <person name="Usai G."/>
            <person name="Natali L."/>
            <person name="Bassil N."/>
            <person name="Fernandez G.E."/>
            <person name="Lomsadze A."/>
            <person name="Armour M."/>
            <person name="Olukolu B."/>
            <person name="Poorten T."/>
            <person name="Britton C."/>
            <person name="Davik J."/>
            <person name="Ashrafi H."/>
            <person name="Aiden E.L."/>
            <person name="Borodovsky M."/>
            <person name="Worthington M."/>
        </authorList>
    </citation>
    <scope>NUCLEOTIDE SEQUENCE [LARGE SCALE GENOMIC DNA]</scope>
    <source>
        <strain evidence="1">PI 553951</strain>
    </source>
</reference>